<gene>
    <name evidence="2" type="ORF">RS82_00739</name>
</gene>
<evidence type="ECO:0000256" key="1">
    <source>
        <dbReference type="SAM" id="MobiDB-lite"/>
    </source>
</evidence>
<keyword evidence="3" id="KW-1185">Reference proteome</keyword>
<proteinExistence type="predicted"/>
<dbReference type="AlphaFoldDB" id="A0A0M2HDF1"/>
<dbReference type="Proteomes" id="UP000034098">
    <property type="component" value="Unassembled WGS sequence"/>
</dbReference>
<protein>
    <submittedName>
        <fullName evidence="2">Uncharacterized protein</fullName>
    </submittedName>
</protein>
<comment type="caution">
    <text evidence="2">The sequence shown here is derived from an EMBL/GenBank/DDBJ whole genome shotgun (WGS) entry which is preliminary data.</text>
</comment>
<accession>A0A0M2HDF1</accession>
<reference evidence="2 3" key="1">
    <citation type="submission" date="2015-02" db="EMBL/GenBank/DDBJ databases">
        <title>Draft genome sequences of ten Microbacterium spp. with emphasis on heavy metal contaminated environments.</title>
        <authorList>
            <person name="Corretto E."/>
        </authorList>
    </citation>
    <scope>NUCLEOTIDE SEQUENCE [LARGE SCALE GENOMIC DNA]</scope>
    <source>
        <strain evidence="2 3">DSM 8608</strain>
    </source>
</reference>
<sequence>MPPPGVSAETSDAVHADRPADSGFEASVRPGRMEATPLGVSAST</sequence>
<name>A0A0M2HDF1_MICTR</name>
<evidence type="ECO:0000313" key="2">
    <source>
        <dbReference type="EMBL" id="KJL44567.1"/>
    </source>
</evidence>
<evidence type="ECO:0000313" key="3">
    <source>
        <dbReference type="Proteomes" id="UP000034098"/>
    </source>
</evidence>
<dbReference type="EMBL" id="JYJA01000025">
    <property type="protein sequence ID" value="KJL44567.1"/>
    <property type="molecule type" value="Genomic_DNA"/>
</dbReference>
<feature type="region of interest" description="Disordered" evidence="1">
    <location>
        <begin position="1"/>
        <end position="44"/>
    </location>
</feature>
<organism evidence="2 3">
    <name type="scientific">Microbacterium trichothecenolyticum</name>
    <name type="common">Aureobacterium trichothecenolyticum</name>
    <dbReference type="NCBI Taxonomy" id="69370"/>
    <lineage>
        <taxon>Bacteria</taxon>
        <taxon>Bacillati</taxon>
        <taxon>Actinomycetota</taxon>
        <taxon>Actinomycetes</taxon>
        <taxon>Micrococcales</taxon>
        <taxon>Microbacteriaceae</taxon>
        <taxon>Microbacterium</taxon>
    </lineage>
</organism>
<dbReference type="PATRIC" id="fig|69370.6.peg.763"/>